<dbReference type="GO" id="GO:0004714">
    <property type="term" value="F:transmembrane receptor protein tyrosine kinase activity"/>
    <property type="evidence" value="ECO:0007669"/>
    <property type="project" value="UniProtKB-EC"/>
</dbReference>
<keyword evidence="9" id="KW-0067">ATP-binding</keyword>
<sequence length="334" mass="30669">MACDQVLSRKSRPGDRKAHWKPDAMECSTRTSFHVLALRQETALTTTLVRSRRRWYTTGMCGLAVVGASGLLAPSVAVAAPAALPAGCVQVAGTQVTCTFTFIGSAQSFTVPEGITSLAVTATGGRGGNSQTILGGAAAVATGQLTVAAGDALYIQVGGNGGDGDGQAGYNGGGAGGTGASGGGGASDVRTGTGELADRQIVAAGGGGAGDTYIGGAGNLMGPAGGPGGGGGGGGGGTDVAGGVGGNGGTDPHGSPGEAGGGGAAAGKSGGGGGGWFGGGGGAENYGGGGGGGGSSYAPGGTFSVAGADAVSSVVITYGAGSGTGSLGNLFGSS</sequence>
<evidence type="ECO:0000256" key="9">
    <source>
        <dbReference type="ARBA" id="ARBA00022840"/>
    </source>
</evidence>
<dbReference type="Proteomes" id="UP000186108">
    <property type="component" value="Chromosome"/>
</dbReference>
<evidence type="ECO:0000256" key="5">
    <source>
        <dbReference type="ARBA" id="ARBA00022692"/>
    </source>
</evidence>
<keyword evidence="12" id="KW-0829">Tyrosine-protein kinase</keyword>
<keyword evidence="3" id="KW-1003">Cell membrane</keyword>
<feature type="domain" description="ALK/LTK-like glycine-rich" evidence="17">
    <location>
        <begin position="120"/>
        <end position="302"/>
    </location>
</feature>
<reference evidence="18 19" key="1">
    <citation type="submission" date="2014-07" db="EMBL/GenBank/DDBJ databases">
        <authorList>
            <person name="Zhang J.E."/>
            <person name="Yang H."/>
            <person name="Guo J."/>
            <person name="Deng Z."/>
            <person name="Luo H."/>
            <person name="Luo M."/>
            <person name="Zhao B."/>
        </authorList>
    </citation>
    <scope>NUCLEOTIDE SEQUENCE [LARGE SCALE GENOMIC DNA]</scope>
    <source>
        <strain evidence="18 19">1CP</strain>
    </source>
</reference>
<keyword evidence="14" id="KW-0675">Receptor</keyword>
<keyword evidence="15" id="KW-0325">Glycoprotein</keyword>
<evidence type="ECO:0000259" key="17">
    <source>
        <dbReference type="Pfam" id="PF12810"/>
    </source>
</evidence>
<proteinExistence type="predicted"/>
<keyword evidence="8" id="KW-0418">Kinase</keyword>
<dbReference type="GO" id="GO:0005886">
    <property type="term" value="C:plasma membrane"/>
    <property type="evidence" value="ECO:0007669"/>
    <property type="project" value="UniProtKB-SubCell"/>
</dbReference>
<evidence type="ECO:0000256" key="12">
    <source>
        <dbReference type="ARBA" id="ARBA00023137"/>
    </source>
</evidence>
<evidence type="ECO:0000256" key="8">
    <source>
        <dbReference type="ARBA" id="ARBA00022777"/>
    </source>
</evidence>
<keyword evidence="4" id="KW-0808">Transferase</keyword>
<evidence type="ECO:0000256" key="16">
    <source>
        <dbReference type="SAM" id="MobiDB-lite"/>
    </source>
</evidence>
<organism evidence="18 19">
    <name type="scientific">Rhodococcus opacus</name>
    <name type="common">Nocardia opaca</name>
    <dbReference type="NCBI Taxonomy" id="37919"/>
    <lineage>
        <taxon>Bacteria</taxon>
        <taxon>Bacillati</taxon>
        <taxon>Actinomycetota</taxon>
        <taxon>Actinomycetes</taxon>
        <taxon>Mycobacteriales</taxon>
        <taxon>Nocardiaceae</taxon>
        <taxon>Rhodococcus</taxon>
    </lineage>
</organism>
<keyword evidence="7" id="KW-0547">Nucleotide-binding</keyword>
<keyword evidence="13" id="KW-1015">Disulfide bond</keyword>
<evidence type="ECO:0000256" key="10">
    <source>
        <dbReference type="ARBA" id="ARBA00022989"/>
    </source>
</evidence>
<dbReference type="InterPro" id="IPR055163">
    <property type="entry name" value="ALK/LTK-like_GRD"/>
</dbReference>
<dbReference type="PRINTS" id="PR01228">
    <property type="entry name" value="EGGSHELL"/>
</dbReference>
<evidence type="ECO:0000256" key="7">
    <source>
        <dbReference type="ARBA" id="ARBA00022741"/>
    </source>
</evidence>
<gene>
    <name evidence="18" type="ORF">R1CP_26345</name>
</gene>
<feature type="compositionally biased region" description="Basic and acidic residues" evidence="16">
    <location>
        <begin position="12"/>
        <end position="23"/>
    </location>
</feature>
<evidence type="ECO:0000256" key="6">
    <source>
        <dbReference type="ARBA" id="ARBA00022729"/>
    </source>
</evidence>
<protein>
    <recommendedName>
        <fullName evidence="2">receptor protein-tyrosine kinase</fullName>
        <ecNumber evidence="2">2.7.10.1</ecNumber>
    </recommendedName>
</protein>
<feature type="region of interest" description="Disordered" evidence="16">
    <location>
        <begin position="229"/>
        <end position="268"/>
    </location>
</feature>
<keyword evidence="5" id="KW-0812">Transmembrane</keyword>
<evidence type="ECO:0000313" key="18">
    <source>
        <dbReference type="EMBL" id="ANS29917.1"/>
    </source>
</evidence>
<feature type="region of interest" description="Disordered" evidence="16">
    <location>
        <begin position="1"/>
        <end position="23"/>
    </location>
</feature>
<keyword evidence="11" id="KW-0472">Membrane</keyword>
<name>A0A1B1KBD6_RHOOP</name>
<keyword evidence="10" id="KW-1133">Transmembrane helix</keyword>
<dbReference type="EC" id="2.7.10.1" evidence="2"/>
<evidence type="ECO:0000256" key="1">
    <source>
        <dbReference type="ARBA" id="ARBA00004251"/>
    </source>
</evidence>
<dbReference type="GO" id="GO:0005524">
    <property type="term" value="F:ATP binding"/>
    <property type="evidence" value="ECO:0007669"/>
    <property type="project" value="UniProtKB-KW"/>
</dbReference>
<comment type="subcellular location">
    <subcellularLocation>
        <location evidence="1">Cell membrane</location>
        <topology evidence="1">Single-pass type I membrane protein</topology>
    </subcellularLocation>
</comment>
<evidence type="ECO:0000256" key="13">
    <source>
        <dbReference type="ARBA" id="ARBA00023157"/>
    </source>
</evidence>
<dbReference type="Pfam" id="PF12810">
    <property type="entry name" value="ALK_LTK_GRD"/>
    <property type="match status" value="1"/>
</dbReference>
<evidence type="ECO:0000256" key="3">
    <source>
        <dbReference type="ARBA" id="ARBA00022475"/>
    </source>
</evidence>
<evidence type="ECO:0000256" key="2">
    <source>
        <dbReference type="ARBA" id="ARBA00011902"/>
    </source>
</evidence>
<dbReference type="EMBL" id="CP009111">
    <property type="protein sequence ID" value="ANS29917.1"/>
    <property type="molecule type" value="Genomic_DNA"/>
</dbReference>
<evidence type="ECO:0000256" key="15">
    <source>
        <dbReference type="ARBA" id="ARBA00023180"/>
    </source>
</evidence>
<evidence type="ECO:0000256" key="14">
    <source>
        <dbReference type="ARBA" id="ARBA00023170"/>
    </source>
</evidence>
<dbReference type="AlphaFoldDB" id="A0A1B1KBD6"/>
<accession>A0A1B1KBD6</accession>
<keyword evidence="6" id="KW-0732">Signal</keyword>
<dbReference type="PATRIC" id="fig|37919.13.peg.5523"/>
<evidence type="ECO:0000313" key="19">
    <source>
        <dbReference type="Proteomes" id="UP000186108"/>
    </source>
</evidence>
<evidence type="ECO:0000256" key="4">
    <source>
        <dbReference type="ARBA" id="ARBA00022679"/>
    </source>
</evidence>
<evidence type="ECO:0000256" key="11">
    <source>
        <dbReference type="ARBA" id="ARBA00023136"/>
    </source>
</evidence>